<dbReference type="STRING" id="768671.ThimaDRAFT_3418"/>
<accession>F9UER5</accession>
<dbReference type="Gene3D" id="3.30.2010.10">
    <property type="entry name" value="Metalloproteases ('zincins'), catalytic domain"/>
    <property type="match status" value="1"/>
</dbReference>
<gene>
    <name evidence="8" type="ORF">ThimaDRAFT_3418</name>
</gene>
<dbReference type="CDD" id="cd07331">
    <property type="entry name" value="M48C_Oma1_like"/>
    <property type="match status" value="1"/>
</dbReference>
<dbReference type="eggNOG" id="COG4783">
    <property type="taxonomic scope" value="Bacteria"/>
</dbReference>
<evidence type="ECO:0000259" key="7">
    <source>
        <dbReference type="Pfam" id="PF01435"/>
    </source>
</evidence>
<name>F9UER5_9GAMM</name>
<evidence type="ECO:0000313" key="9">
    <source>
        <dbReference type="Proteomes" id="UP000005459"/>
    </source>
</evidence>
<dbReference type="PANTHER" id="PTHR22726:SF24">
    <property type="entry name" value="M48 FAMILY METALLOPEPTIDASE"/>
    <property type="match status" value="1"/>
</dbReference>
<dbReference type="GO" id="GO:0004222">
    <property type="term" value="F:metalloendopeptidase activity"/>
    <property type="evidence" value="ECO:0007669"/>
    <property type="project" value="InterPro"/>
</dbReference>
<comment type="similarity">
    <text evidence="6">Belongs to the peptidase M48 family.</text>
</comment>
<dbReference type="GO" id="GO:0051603">
    <property type="term" value="P:proteolysis involved in protein catabolic process"/>
    <property type="evidence" value="ECO:0007669"/>
    <property type="project" value="TreeGrafter"/>
</dbReference>
<reference evidence="8 9" key="1">
    <citation type="submission" date="2011-06" db="EMBL/GenBank/DDBJ databases">
        <title>The draft genome of Thiocapsa marina 5811.</title>
        <authorList>
            <consortium name="US DOE Joint Genome Institute (JGI-PGF)"/>
            <person name="Lucas S."/>
            <person name="Han J."/>
            <person name="Cheng J.-F."/>
            <person name="Goodwin L."/>
            <person name="Pitluck S."/>
            <person name="Peters L."/>
            <person name="Land M.L."/>
            <person name="Hauser L."/>
            <person name="Vogl K."/>
            <person name="Liu Z."/>
            <person name="Imhoff J."/>
            <person name="Thiel V."/>
            <person name="Frigaard N.-U."/>
            <person name="Bryant D."/>
            <person name="Woyke T.J."/>
        </authorList>
    </citation>
    <scope>NUCLEOTIDE SEQUENCE [LARGE SCALE GENOMIC DNA]</scope>
    <source>
        <strain evidence="8 9">5811</strain>
    </source>
</reference>
<protein>
    <submittedName>
        <fullName evidence="8">Peptidase M48 Ste24p</fullName>
    </submittedName>
</protein>
<keyword evidence="1 6" id="KW-0645">Protease</keyword>
<evidence type="ECO:0000256" key="6">
    <source>
        <dbReference type="RuleBase" id="RU003983"/>
    </source>
</evidence>
<proteinExistence type="inferred from homology"/>
<dbReference type="PANTHER" id="PTHR22726">
    <property type="entry name" value="METALLOENDOPEPTIDASE OMA1"/>
    <property type="match status" value="1"/>
</dbReference>
<dbReference type="InterPro" id="IPR001915">
    <property type="entry name" value="Peptidase_M48"/>
</dbReference>
<feature type="domain" description="Peptidase M48" evidence="7">
    <location>
        <begin position="103"/>
        <end position="289"/>
    </location>
</feature>
<dbReference type="Proteomes" id="UP000005459">
    <property type="component" value="Unassembled WGS sequence"/>
</dbReference>
<dbReference type="GO" id="GO:0046872">
    <property type="term" value="F:metal ion binding"/>
    <property type="evidence" value="ECO:0007669"/>
    <property type="project" value="UniProtKB-KW"/>
</dbReference>
<dbReference type="GO" id="GO:0016020">
    <property type="term" value="C:membrane"/>
    <property type="evidence" value="ECO:0007669"/>
    <property type="project" value="TreeGrafter"/>
</dbReference>
<dbReference type="EMBL" id="AFWV01000011">
    <property type="protein sequence ID" value="EGV17386.1"/>
    <property type="molecule type" value="Genomic_DNA"/>
</dbReference>
<evidence type="ECO:0000256" key="3">
    <source>
        <dbReference type="ARBA" id="ARBA00022801"/>
    </source>
</evidence>
<dbReference type="AlphaFoldDB" id="F9UER5"/>
<keyword evidence="3 6" id="KW-0378">Hydrolase</keyword>
<evidence type="ECO:0000256" key="5">
    <source>
        <dbReference type="ARBA" id="ARBA00023049"/>
    </source>
</evidence>
<keyword evidence="5 6" id="KW-0482">Metalloprotease</keyword>
<organism evidence="8 9">
    <name type="scientific">Thiocapsa marina 5811</name>
    <dbReference type="NCBI Taxonomy" id="768671"/>
    <lineage>
        <taxon>Bacteria</taxon>
        <taxon>Pseudomonadati</taxon>
        <taxon>Pseudomonadota</taxon>
        <taxon>Gammaproteobacteria</taxon>
        <taxon>Chromatiales</taxon>
        <taxon>Chromatiaceae</taxon>
        <taxon>Thiocapsa</taxon>
    </lineage>
</organism>
<evidence type="ECO:0000313" key="8">
    <source>
        <dbReference type="EMBL" id="EGV17386.1"/>
    </source>
</evidence>
<evidence type="ECO:0000256" key="1">
    <source>
        <dbReference type="ARBA" id="ARBA00022670"/>
    </source>
</evidence>
<evidence type="ECO:0000256" key="4">
    <source>
        <dbReference type="ARBA" id="ARBA00022833"/>
    </source>
</evidence>
<comment type="cofactor">
    <cofactor evidence="6">
        <name>Zn(2+)</name>
        <dbReference type="ChEBI" id="CHEBI:29105"/>
    </cofactor>
    <text evidence="6">Binds 1 zinc ion per subunit.</text>
</comment>
<dbReference type="Pfam" id="PF01435">
    <property type="entry name" value="Peptidase_M48"/>
    <property type="match status" value="1"/>
</dbReference>
<sequence>MDARYLTPRFLHACRMVGRCLRGGPPRPQPRRSALAQTRLLASLEVRRLLAASCMLAAVAGCATAPETGRRQVLLIDSAQEAQLGLQSFQKIKQQTPVSRDRQANAELQSVGRRIASVVSIPNAHWEFVLFESDEPNAFALPGGKIGVNTGILPITQTEDGLATVIAHEIAHVTARHGAERMSQDLIVQLGGTALSAALGSQSAVTRDLAMQAYGVGTEVGVMLPYSRTQEYEADRVGLLYMARAGFDPTEAVGFWERFQSQNRANGASTPEFLSTHPLDDARIAQIQRFLPQAMAEYEAARP</sequence>
<dbReference type="InterPro" id="IPR051156">
    <property type="entry name" value="Mito/Outer_Membr_Metalloprot"/>
</dbReference>
<keyword evidence="4 6" id="KW-0862">Zinc</keyword>
<keyword evidence="9" id="KW-1185">Reference proteome</keyword>
<keyword evidence="2" id="KW-0479">Metal-binding</keyword>
<evidence type="ECO:0000256" key="2">
    <source>
        <dbReference type="ARBA" id="ARBA00022723"/>
    </source>
</evidence>